<dbReference type="InterPro" id="IPR009579">
    <property type="entry name" value="DUF1192"/>
</dbReference>
<feature type="compositionally biased region" description="Basic and acidic residues" evidence="1">
    <location>
        <begin position="1"/>
        <end position="12"/>
    </location>
</feature>
<comment type="caution">
    <text evidence="2">The sequence shown here is derived from an EMBL/GenBank/DDBJ whole genome shotgun (WGS) entry which is preliminary data.</text>
</comment>
<name>A0ABQ5Z8G7_9SPHN</name>
<gene>
    <name evidence="2" type="ORF">GCM10007925_05780</name>
</gene>
<organism evidence="2 3">
    <name type="scientific">Sphingomonas astaxanthinifaciens DSM 22298</name>
    <dbReference type="NCBI Taxonomy" id="1123267"/>
    <lineage>
        <taxon>Bacteria</taxon>
        <taxon>Pseudomonadati</taxon>
        <taxon>Pseudomonadota</taxon>
        <taxon>Alphaproteobacteria</taxon>
        <taxon>Sphingomonadales</taxon>
        <taxon>Sphingomonadaceae</taxon>
        <taxon>Sphingomonas</taxon>
    </lineage>
</organism>
<feature type="region of interest" description="Disordered" evidence="1">
    <location>
        <begin position="1"/>
        <end position="28"/>
    </location>
</feature>
<keyword evidence="3" id="KW-1185">Reference proteome</keyword>
<protein>
    <recommendedName>
        <fullName evidence="4">DUF1192 domain-containing protein</fullName>
    </recommendedName>
</protein>
<evidence type="ECO:0000256" key="1">
    <source>
        <dbReference type="SAM" id="MobiDB-lite"/>
    </source>
</evidence>
<evidence type="ECO:0000313" key="2">
    <source>
        <dbReference type="EMBL" id="GLR46867.1"/>
    </source>
</evidence>
<proteinExistence type="predicted"/>
<sequence length="81" mass="9017">MAPRPVDLKDLASDLGGMDDDFFSSRPEDPLVQLGRQDLDPLSHHELDERIAALEAEIARVRAHQEAASKHRSAADALFKR</sequence>
<evidence type="ECO:0000313" key="3">
    <source>
        <dbReference type="Proteomes" id="UP001156703"/>
    </source>
</evidence>
<evidence type="ECO:0008006" key="4">
    <source>
        <dbReference type="Google" id="ProtNLM"/>
    </source>
</evidence>
<dbReference type="EMBL" id="BSOO01000004">
    <property type="protein sequence ID" value="GLR46867.1"/>
    <property type="molecule type" value="Genomic_DNA"/>
</dbReference>
<dbReference type="Proteomes" id="UP001156703">
    <property type="component" value="Unassembled WGS sequence"/>
</dbReference>
<accession>A0ABQ5Z8G7</accession>
<reference evidence="3" key="1">
    <citation type="journal article" date="2019" name="Int. J. Syst. Evol. Microbiol.">
        <title>The Global Catalogue of Microorganisms (GCM) 10K type strain sequencing project: providing services to taxonomists for standard genome sequencing and annotation.</title>
        <authorList>
            <consortium name="The Broad Institute Genomics Platform"/>
            <consortium name="The Broad Institute Genome Sequencing Center for Infectious Disease"/>
            <person name="Wu L."/>
            <person name="Ma J."/>
        </authorList>
    </citation>
    <scope>NUCLEOTIDE SEQUENCE [LARGE SCALE GENOMIC DNA]</scope>
    <source>
        <strain evidence="3">NBRC 102146</strain>
    </source>
</reference>
<dbReference type="Pfam" id="PF06698">
    <property type="entry name" value="DUF1192"/>
    <property type="match status" value="1"/>
</dbReference>